<protein>
    <submittedName>
        <fullName evidence="2">Uncharacterized protein</fullName>
    </submittedName>
</protein>
<dbReference type="OrthoDB" id="2417529at2759"/>
<keyword evidence="1" id="KW-0812">Transmembrane</keyword>
<keyword evidence="1" id="KW-1133">Transmembrane helix</keyword>
<sequence>MTHSWGKLFTLGSTDGSSILSVIPLDTTIIPPPYPKSIKTINTSIGQDCNLNDDRTSIHAIQDSIYIICSRASQPSSKKTISSLQLYAYHGVDVQYLGSISAKTNQDGEPIIYQVVPVPPSSGSPKPSPWAYVFSSRNSVFSLHFSSNVDGGNIGKPSHIYGRSAITVDQDNTDSLNITMLQAPIAFQSQGAPVTLIVSIAILVLVLAVIARFACGCLGKWNRSNGSRNRVGNGASTIPRGASAGGSLFNSLPGEQIPLHRSLTSTTTQHRSTLPAVNRTMYGEDASDALPKYTPRDTGHTVTVPPLAAQIPLPEPPSYSTAVAIEDDSPVAADISMEFPGDETRTTTSIEAPGSITTLVSPVDYPQDAVGSANPEGLQIAAEEDRRALISAAIPDSPMADEVALGHATSRTLATAIRTANSHLADVSGESITEDLRRC</sequence>
<dbReference type="AlphaFoldDB" id="A0A9P6RMN6"/>
<feature type="transmembrane region" description="Helical" evidence="1">
    <location>
        <begin position="194"/>
        <end position="215"/>
    </location>
</feature>
<accession>A0A9P6RMN6</accession>
<organism evidence="2 3">
    <name type="scientific">Dissophora globulifera</name>
    <dbReference type="NCBI Taxonomy" id="979702"/>
    <lineage>
        <taxon>Eukaryota</taxon>
        <taxon>Fungi</taxon>
        <taxon>Fungi incertae sedis</taxon>
        <taxon>Mucoromycota</taxon>
        <taxon>Mortierellomycotina</taxon>
        <taxon>Mortierellomycetes</taxon>
        <taxon>Mortierellales</taxon>
        <taxon>Mortierellaceae</taxon>
        <taxon>Dissophora</taxon>
    </lineage>
</organism>
<keyword evidence="3" id="KW-1185">Reference proteome</keyword>
<dbReference type="Proteomes" id="UP000738325">
    <property type="component" value="Unassembled WGS sequence"/>
</dbReference>
<reference evidence="2" key="1">
    <citation type="journal article" date="2020" name="Fungal Divers.">
        <title>Resolving the Mortierellaceae phylogeny through synthesis of multi-gene phylogenetics and phylogenomics.</title>
        <authorList>
            <person name="Vandepol N."/>
            <person name="Liber J."/>
            <person name="Desiro A."/>
            <person name="Na H."/>
            <person name="Kennedy M."/>
            <person name="Barry K."/>
            <person name="Grigoriev I.V."/>
            <person name="Miller A.N."/>
            <person name="O'Donnell K."/>
            <person name="Stajich J.E."/>
            <person name="Bonito G."/>
        </authorList>
    </citation>
    <scope>NUCLEOTIDE SEQUENCE</scope>
    <source>
        <strain evidence="2">REB-010B</strain>
    </source>
</reference>
<evidence type="ECO:0000313" key="3">
    <source>
        <dbReference type="Proteomes" id="UP000738325"/>
    </source>
</evidence>
<evidence type="ECO:0000256" key="1">
    <source>
        <dbReference type="SAM" id="Phobius"/>
    </source>
</evidence>
<proteinExistence type="predicted"/>
<comment type="caution">
    <text evidence="2">The sequence shown here is derived from an EMBL/GenBank/DDBJ whole genome shotgun (WGS) entry which is preliminary data.</text>
</comment>
<name>A0A9P6RMN6_9FUNG</name>
<gene>
    <name evidence="2" type="ORF">BGZ99_002923</name>
</gene>
<keyword evidence="1" id="KW-0472">Membrane</keyword>
<dbReference type="EMBL" id="JAAAIP010000195">
    <property type="protein sequence ID" value="KAG0323146.1"/>
    <property type="molecule type" value="Genomic_DNA"/>
</dbReference>
<evidence type="ECO:0000313" key="2">
    <source>
        <dbReference type="EMBL" id="KAG0323146.1"/>
    </source>
</evidence>